<protein>
    <submittedName>
        <fullName evidence="1">Uncharacterized protein</fullName>
    </submittedName>
</protein>
<accession>A0A9X9BRU2</accession>
<gene>
    <name evidence="1" type="ORF">FIV41_20445</name>
</gene>
<dbReference type="EMBL" id="VFEQ01000014">
    <property type="protein sequence ID" value="TWR56207.1"/>
    <property type="molecule type" value="Genomic_DNA"/>
</dbReference>
<proteinExistence type="predicted"/>
<evidence type="ECO:0000313" key="2">
    <source>
        <dbReference type="Proteomes" id="UP000316123"/>
    </source>
</evidence>
<comment type="caution">
    <text evidence="1">The sequence shown here is derived from an EMBL/GenBank/DDBJ whole genome shotgun (WGS) entry which is preliminary data.</text>
</comment>
<name>A0A9X9BRU2_PSEMA</name>
<sequence length="37" mass="4069">MRGFGQVSMRELAAHIGIHQGSLPSLFETHHSARPIV</sequence>
<organism evidence="1 2">
    <name type="scientific">Pseudomonas marginalis</name>
    <name type="common">Pseudomonas panacis</name>
    <dbReference type="NCBI Taxonomy" id="298"/>
    <lineage>
        <taxon>Bacteria</taxon>
        <taxon>Pseudomonadati</taxon>
        <taxon>Pseudomonadota</taxon>
        <taxon>Gammaproteobacteria</taxon>
        <taxon>Pseudomonadales</taxon>
        <taxon>Pseudomonadaceae</taxon>
        <taxon>Pseudomonas</taxon>
    </lineage>
</organism>
<reference evidence="1 2" key="1">
    <citation type="submission" date="2019-06" db="EMBL/GenBank/DDBJ databases">
        <title>Pseudomonas bimorpha sp. nov. isolated from bovine raw milk and skim milk concentrate.</title>
        <authorList>
            <person name="Hofmann K."/>
            <person name="Huptas C."/>
            <person name="Doll E."/>
            <person name="Scherer S."/>
            <person name="Wenning M."/>
        </authorList>
    </citation>
    <scope>NUCLEOTIDE SEQUENCE [LARGE SCALE GENOMIC DNA]</scope>
    <source>
        <strain evidence="1 2">DSM 13124</strain>
    </source>
</reference>
<dbReference type="AlphaFoldDB" id="A0A9X9BRU2"/>
<dbReference type="Proteomes" id="UP000316123">
    <property type="component" value="Unassembled WGS sequence"/>
</dbReference>
<evidence type="ECO:0000313" key="1">
    <source>
        <dbReference type="EMBL" id="TWR56207.1"/>
    </source>
</evidence>